<keyword evidence="2" id="KW-0285">Flavoprotein</keyword>
<comment type="cofactor">
    <cofactor evidence="1">
        <name>FMN</name>
        <dbReference type="ChEBI" id="CHEBI:58210"/>
    </cofactor>
</comment>
<keyword evidence="4" id="KW-0521">NADP</keyword>
<dbReference type="PANTHER" id="PTHR43303:SF4">
    <property type="entry name" value="NADPH DEHYDROGENASE C23G7.10C-RELATED"/>
    <property type="match status" value="1"/>
</dbReference>
<evidence type="ECO:0000256" key="5">
    <source>
        <dbReference type="ARBA" id="ARBA00023002"/>
    </source>
</evidence>
<evidence type="ECO:0000313" key="7">
    <source>
        <dbReference type="EMBL" id="MBC3860757.1"/>
    </source>
</evidence>
<dbReference type="Gene3D" id="3.20.20.70">
    <property type="entry name" value="Aldolase class I"/>
    <property type="match status" value="1"/>
</dbReference>
<evidence type="ECO:0000259" key="6">
    <source>
        <dbReference type="Pfam" id="PF00724"/>
    </source>
</evidence>
<protein>
    <submittedName>
        <fullName evidence="7">NADH:flavin oxidoreductase/NADH oxidase</fullName>
    </submittedName>
</protein>
<gene>
    <name evidence="7" type="ORF">H8K32_01495</name>
</gene>
<dbReference type="InterPro" id="IPR044152">
    <property type="entry name" value="YqjM-like"/>
</dbReference>
<feature type="domain" description="NADH:flavin oxidoreductase/NADH oxidase N-terminal" evidence="6">
    <location>
        <begin position="4"/>
        <end position="338"/>
    </location>
</feature>
<dbReference type="RefSeq" id="WP_186910684.1">
    <property type="nucleotide sequence ID" value="NZ_JACOFV010000001.1"/>
</dbReference>
<dbReference type="SUPFAM" id="SSF51395">
    <property type="entry name" value="FMN-linked oxidoreductases"/>
    <property type="match status" value="1"/>
</dbReference>
<keyword evidence="5" id="KW-0560">Oxidoreductase</keyword>
<comment type="caution">
    <text evidence="7">The sequence shown here is derived from an EMBL/GenBank/DDBJ whole genome shotgun (WGS) entry which is preliminary data.</text>
</comment>
<evidence type="ECO:0000256" key="1">
    <source>
        <dbReference type="ARBA" id="ARBA00001917"/>
    </source>
</evidence>
<dbReference type="GO" id="GO:0010181">
    <property type="term" value="F:FMN binding"/>
    <property type="evidence" value="ECO:0007669"/>
    <property type="project" value="InterPro"/>
</dbReference>
<evidence type="ECO:0000313" key="8">
    <source>
        <dbReference type="Proteomes" id="UP000634011"/>
    </source>
</evidence>
<dbReference type="InterPro" id="IPR001155">
    <property type="entry name" value="OxRdtase_FMN_N"/>
</dbReference>
<accession>A0A923KHE5</accession>
<organism evidence="7 8">
    <name type="scientific">Undibacterium jejuense</name>
    <dbReference type="NCBI Taxonomy" id="1344949"/>
    <lineage>
        <taxon>Bacteria</taxon>
        <taxon>Pseudomonadati</taxon>
        <taxon>Pseudomonadota</taxon>
        <taxon>Betaproteobacteria</taxon>
        <taxon>Burkholderiales</taxon>
        <taxon>Oxalobacteraceae</taxon>
        <taxon>Undibacterium</taxon>
    </lineage>
</organism>
<keyword evidence="3" id="KW-0288">FMN</keyword>
<dbReference type="CDD" id="cd02932">
    <property type="entry name" value="OYE_YqiM_FMN"/>
    <property type="match status" value="1"/>
</dbReference>
<dbReference type="InterPro" id="IPR013785">
    <property type="entry name" value="Aldolase_TIM"/>
</dbReference>
<evidence type="ECO:0000256" key="4">
    <source>
        <dbReference type="ARBA" id="ARBA00022857"/>
    </source>
</evidence>
<dbReference type="Pfam" id="PF00724">
    <property type="entry name" value="Oxidored_FMN"/>
    <property type="match status" value="1"/>
</dbReference>
<dbReference type="EMBL" id="JACOFV010000001">
    <property type="protein sequence ID" value="MBC3860757.1"/>
    <property type="molecule type" value="Genomic_DNA"/>
</dbReference>
<evidence type="ECO:0000256" key="2">
    <source>
        <dbReference type="ARBA" id="ARBA00022630"/>
    </source>
</evidence>
<dbReference type="GO" id="GO:0050661">
    <property type="term" value="F:NADP binding"/>
    <property type="evidence" value="ECO:0007669"/>
    <property type="project" value="InterPro"/>
</dbReference>
<dbReference type="Proteomes" id="UP000634011">
    <property type="component" value="Unassembled WGS sequence"/>
</dbReference>
<dbReference type="PANTHER" id="PTHR43303">
    <property type="entry name" value="NADPH DEHYDROGENASE C23G7.10C-RELATED"/>
    <property type="match status" value="1"/>
</dbReference>
<dbReference type="GO" id="GO:0003959">
    <property type="term" value="F:NADPH dehydrogenase activity"/>
    <property type="evidence" value="ECO:0007669"/>
    <property type="project" value="InterPro"/>
</dbReference>
<evidence type="ECO:0000256" key="3">
    <source>
        <dbReference type="ARBA" id="ARBA00022643"/>
    </source>
</evidence>
<name>A0A923KHE5_9BURK</name>
<proteinExistence type="predicted"/>
<keyword evidence="8" id="KW-1185">Reference proteome</keyword>
<reference evidence="7" key="1">
    <citation type="submission" date="2020-08" db="EMBL/GenBank/DDBJ databases">
        <title>Novel species isolated from subtropical streams in China.</title>
        <authorList>
            <person name="Lu H."/>
        </authorList>
    </citation>
    <scope>NUCLEOTIDE SEQUENCE</scope>
    <source>
        <strain evidence="7">KACC 12607</strain>
    </source>
</reference>
<dbReference type="AlphaFoldDB" id="A0A923KHE5"/>
<sequence>MSALFSPISLGNLKLKNRIVIAPMCQYSAVDGQATDWHLIHLGGLSLSGAGLLIIEATAVEPIGRISPADLGLWSDETEAAFAKVLTSIRQYSTMPIAIQLAHAGRKASSQAPWDGGQLISPDHGGWETVAPSPIPHGPTETPPLALNKTGLDRVKQAFVDAAIRAHRLGIDAIELHAAHGYLMHEFLSPLSNQRDDEYGGSLENRLRFPLEVFDAVKAALPENYTLGIRISASDWVTGGWDVEQSIVFTKALEQRGCSFIHVSSGGVSPLQQIPLIPGYQVEFADKIKQTTSMPVIAVGLITEAEQAESIVANGQADMIGIARGILYDPHWPWHAAAKLGASVDAPKQYWRSQPRDQKALFGETKIGAR</sequence>